<feature type="coiled-coil region" evidence="2">
    <location>
        <begin position="383"/>
        <end position="437"/>
    </location>
</feature>
<dbReference type="PANTHER" id="PTHR11207:SF0">
    <property type="entry name" value="RIBONUCLEASE 3"/>
    <property type="match status" value="1"/>
</dbReference>
<sequence length="697" mass="78022">MDFSRHSLITPPLPPADPELAEAAFRSPAVTKPGEMGYDRLEWVGDANLYLLSSYLIFFTFGGLDSGKGSQLRERLVRNQTLASYFREYNLIQRAKLPANIDLKSKEGQKIQGDMVEAYVGAVVLSDKRQGAAKAAAWLKALWARTIADEIRKAEKKPETQRVQELGQAREVDEAATAKQRLNLALKVPGVDLIFQDVPTKQKNKHNGLPMFTVNLFLKGWGEQNKLLGWGTAGSKKEAGQKAALMALANKKVISVYEARKKAYVEQMAENAASGGGGGLKKPVEQRVSNRVFVHALSTAIPATVGMRSEDLKREMDKWDAWDAQKGLTKTEAKRRYIETLISTMHRYATTGDAKELVAELEFVWNQTAEGGPMKILSPMSEQDEAELESQRISAILDDEEENEINGSVPVAGNKWARKVERALQKLSTEVAALREQITTGREWKFKKEMSWKAWFTWLFWAALQHLVMDFVVLSIVLIWLRKKKDRRLEDLVRAALKLVREYVRKIVPSRLTDVACSIFVPIEEDLLALPAESEADTSLQASVDAIYAHAEKVKANIIMYMNREKEALSAEYHAKRAADPKKGETTARPYAPADEALMVEAMCKTADPSVDYEIKTAANIPRPRGTVPRKPGDALREHYIVRVMQLAEAAVQELEAYGRHVDLVVDRFKARTKEVEDKASRERAAAEVGAEAMDID</sequence>
<dbReference type="SUPFAM" id="SSF69065">
    <property type="entry name" value="RNase III domain-like"/>
    <property type="match status" value="1"/>
</dbReference>
<evidence type="ECO:0000256" key="3">
    <source>
        <dbReference type="SAM" id="Phobius"/>
    </source>
</evidence>
<dbReference type="Gene3D" id="3.30.160.20">
    <property type="match status" value="1"/>
</dbReference>
<dbReference type="Proteomes" id="UP000838763">
    <property type="component" value="Unassembled WGS sequence"/>
</dbReference>
<dbReference type="InterPro" id="IPR000999">
    <property type="entry name" value="RNase_III_dom"/>
</dbReference>
<dbReference type="SUPFAM" id="SSF47027">
    <property type="entry name" value="Acyl-CoA binding protein"/>
    <property type="match status" value="1"/>
</dbReference>
<keyword evidence="3" id="KW-0472">Membrane</keyword>
<dbReference type="Gene3D" id="1.20.80.10">
    <property type="match status" value="1"/>
</dbReference>
<comment type="caution">
    <text evidence="5">The sequence shown here is derived from an EMBL/GenBank/DDBJ whole genome shotgun (WGS) entry which is preliminary data.</text>
</comment>
<dbReference type="GO" id="GO:0000062">
    <property type="term" value="F:fatty-acyl-CoA binding"/>
    <property type="evidence" value="ECO:0007669"/>
    <property type="project" value="InterPro"/>
</dbReference>
<dbReference type="GO" id="GO:0034475">
    <property type="term" value="P:U4 snRNA 3'-end processing"/>
    <property type="evidence" value="ECO:0007669"/>
    <property type="project" value="TreeGrafter"/>
</dbReference>
<dbReference type="GO" id="GO:0006364">
    <property type="term" value="P:rRNA processing"/>
    <property type="evidence" value="ECO:0007669"/>
    <property type="project" value="TreeGrafter"/>
</dbReference>
<keyword evidence="2" id="KW-0175">Coiled coil</keyword>
<keyword evidence="1" id="KW-0694">RNA-binding</keyword>
<dbReference type="OrthoDB" id="346910at2759"/>
<keyword evidence="3" id="KW-1133">Transmembrane helix</keyword>
<dbReference type="PANTHER" id="PTHR11207">
    <property type="entry name" value="RIBONUCLEASE III"/>
    <property type="match status" value="1"/>
</dbReference>
<dbReference type="InterPro" id="IPR014352">
    <property type="entry name" value="FERM/acyl-CoA-bd_prot_sf"/>
</dbReference>
<dbReference type="CDD" id="cd00593">
    <property type="entry name" value="RIBOc"/>
    <property type="match status" value="1"/>
</dbReference>
<dbReference type="EMBL" id="CALLCH030000005">
    <property type="protein sequence ID" value="CAI4212502.1"/>
    <property type="molecule type" value="Genomic_DNA"/>
</dbReference>
<gene>
    <name evidence="5" type="ORF">PPNO1_LOCUS2259</name>
</gene>
<accession>A0A9P1M7H5</accession>
<dbReference type="SUPFAM" id="SSF54768">
    <property type="entry name" value="dsRNA-binding domain-like"/>
    <property type="match status" value="1"/>
</dbReference>
<evidence type="ECO:0000313" key="6">
    <source>
        <dbReference type="Proteomes" id="UP000838763"/>
    </source>
</evidence>
<dbReference type="GO" id="GO:0004525">
    <property type="term" value="F:ribonuclease III activity"/>
    <property type="evidence" value="ECO:0007669"/>
    <property type="project" value="InterPro"/>
</dbReference>
<protein>
    <recommendedName>
        <fullName evidence="4">RNase III domain-containing protein</fullName>
    </recommendedName>
</protein>
<dbReference type="PROSITE" id="PS00517">
    <property type="entry name" value="RNASE_3_1"/>
    <property type="match status" value="1"/>
</dbReference>
<evidence type="ECO:0000259" key="4">
    <source>
        <dbReference type="PROSITE" id="PS50142"/>
    </source>
</evidence>
<dbReference type="GO" id="GO:0006369">
    <property type="term" value="P:termination of RNA polymerase II transcription"/>
    <property type="evidence" value="ECO:0007669"/>
    <property type="project" value="TreeGrafter"/>
</dbReference>
<dbReference type="SMART" id="SM00535">
    <property type="entry name" value="RIBOc"/>
    <property type="match status" value="1"/>
</dbReference>
<keyword evidence="3" id="KW-0812">Transmembrane</keyword>
<feature type="transmembrane region" description="Helical" evidence="3">
    <location>
        <begin position="455"/>
        <end position="481"/>
    </location>
</feature>
<reference evidence="5" key="1">
    <citation type="submission" date="2022-11" db="EMBL/GenBank/DDBJ databases">
        <authorList>
            <person name="Scott C."/>
            <person name="Bruce N."/>
        </authorList>
    </citation>
    <scope>NUCLEOTIDE SEQUENCE</scope>
</reference>
<dbReference type="Pfam" id="PF00636">
    <property type="entry name" value="Ribonuclease_3"/>
    <property type="match status" value="1"/>
</dbReference>
<keyword evidence="6" id="KW-1185">Reference proteome</keyword>
<dbReference type="AlphaFoldDB" id="A0A9P1M7H5"/>
<feature type="domain" description="RNase III" evidence="4">
    <location>
        <begin position="1"/>
        <end position="128"/>
    </location>
</feature>
<organism evidence="5 6">
    <name type="scientific">Parascedosporium putredinis</name>
    <dbReference type="NCBI Taxonomy" id="1442378"/>
    <lineage>
        <taxon>Eukaryota</taxon>
        <taxon>Fungi</taxon>
        <taxon>Dikarya</taxon>
        <taxon>Ascomycota</taxon>
        <taxon>Pezizomycotina</taxon>
        <taxon>Sordariomycetes</taxon>
        <taxon>Hypocreomycetidae</taxon>
        <taxon>Microascales</taxon>
        <taxon>Microascaceae</taxon>
        <taxon>Parascedosporium</taxon>
    </lineage>
</organism>
<name>A0A9P1M7H5_9PEZI</name>
<dbReference type="GO" id="GO:0003723">
    <property type="term" value="F:RNA binding"/>
    <property type="evidence" value="ECO:0007669"/>
    <property type="project" value="UniProtKB-KW"/>
</dbReference>
<evidence type="ECO:0000313" key="5">
    <source>
        <dbReference type="EMBL" id="CAI4212502.1"/>
    </source>
</evidence>
<dbReference type="GO" id="GO:0005654">
    <property type="term" value="C:nucleoplasm"/>
    <property type="evidence" value="ECO:0007669"/>
    <property type="project" value="TreeGrafter"/>
</dbReference>
<dbReference type="Gene3D" id="1.10.1520.10">
    <property type="entry name" value="Ribonuclease III domain"/>
    <property type="match status" value="1"/>
</dbReference>
<dbReference type="InterPro" id="IPR036389">
    <property type="entry name" value="RNase_III_sf"/>
</dbReference>
<dbReference type="PROSITE" id="PS50142">
    <property type="entry name" value="RNASE_3_2"/>
    <property type="match status" value="1"/>
</dbReference>
<dbReference type="InterPro" id="IPR035984">
    <property type="entry name" value="Acyl-CoA-binding_sf"/>
</dbReference>
<evidence type="ECO:0000256" key="1">
    <source>
        <dbReference type="ARBA" id="ARBA00022884"/>
    </source>
</evidence>
<evidence type="ECO:0000256" key="2">
    <source>
        <dbReference type="SAM" id="Coils"/>
    </source>
</evidence>
<proteinExistence type="predicted"/>